<evidence type="ECO:0000256" key="1">
    <source>
        <dbReference type="HAMAP-Rule" id="MF_00857"/>
    </source>
</evidence>
<evidence type="ECO:0000313" key="2">
    <source>
        <dbReference type="EMBL" id="WZV99961.1"/>
    </source>
</evidence>
<feature type="transmembrane region" description="Helical" evidence="1">
    <location>
        <begin position="13"/>
        <end position="36"/>
    </location>
</feature>
<keyword evidence="1" id="KW-0131">Cell cycle</keyword>
<dbReference type="GO" id="GO:0051301">
    <property type="term" value="P:cell division"/>
    <property type="evidence" value="ECO:0007669"/>
    <property type="project" value="UniProtKB-KW"/>
</dbReference>
<dbReference type="NCBIfam" id="NF038392">
    <property type="entry name" value="div_DrpB_YedR"/>
    <property type="match status" value="1"/>
</dbReference>
<sequence length="87" mass="9505">MEDRAVRSMGGKLALWVFWIFCVYFCWTLLNDIWLASQINVPSGFANGAVSTAGNWLNTVSGIIVLGVVGAILGAIAWYTRPRDPDA</sequence>
<keyword evidence="1" id="KW-0997">Cell inner membrane</keyword>
<dbReference type="RefSeq" id="WP_342324713.1">
    <property type="nucleotide sequence ID" value="NZ_CP151800.1"/>
</dbReference>
<organism evidence="2 3">
    <name type="scientific">Kosakonia calanthes</name>
    <dbReference type="NCBI Taxonomy" id="3139408"/>
    <lineage>
        <taxon>Bacteria</taxon>
        <taxon>Pseudomonadati</taxon>
        <taxon>Pseudomonadota</taxon>
        <taxon>Gammaproteobacteria</taxon>
        <taxon>Enterobacterales</taxon>
        <taxon>Enterobacteriaceae</taxon>
        <taxon>Kosakonia</taxon>
    </lineage>
</organism>
<dbReference type="Proteomes" id="UP001466893">
    <property type="component" value="Chromosome"/>
</dbReference>
<name>A0ABZ3B9Z3_9ENTR</name>
<evidence type="ECO:0000313" key="3">
    <source>
        <dbReference type="Proteomes" id="UP001466893"/>
    </source>
</evidence>
<keyword evidence="3" id="KW-1185">Reference proteome</keyword>
<protein>
    <recommendedName>
        <fullName evidence="1">Cell division protein DrpB</fullName>
    </recommendedName>
    <alternativeName>
        <fullName evidence="1">Division ring protein B</fullName>
    </alternativeName>
</protein>
<keyword evidence="1" id="KW-1003">Cell membrane</keyword>
<dbReference type="InterPro" id="IPR046385">
    <property type="entry name" value="DrpB"/>
</dbReference>
<comment type="similarity">
    <text evidence="1">Belongs to the DrpB family.</text>
</comment>
<dbReference type="EMBL" id="CP151800">
    <property type="protein sequence ID" value="WZV99961.1"/>
    <property type="molecule type" value="Genomic_DNA"/>
</dbReference>
<gene>
    <name evidence="1 2" type="primary">drpB</name>
    <name evidence="2" type="ORF">AAEY27_08840</name>
</gene>
<comment type="function">
    <text evidence="1">A non-essential division protein that localizes to the septal ring in low ionic strength medium.</text>
</comment>
<reference evidence="2 3" key="1">
    <citation type="submission" date="2024-04" db="EMBL/GenBank/DDBJ databases">
        <title>Kosakonia calanthae sp. nov., a halophilic bacterium isolated from leaves of Calanthe tiplacata.</title>
        <authorList>
            <person name="Wu P."/>
        </authorList>
    </citation>
    <scope>NUCLEOTIDE SEQUENCE [LARGE SCALE GENOMIC DNA]</scope>
    <source>
        <strain evidence="2 3">BYX6</strain>
    </source>
</reference>
<proteinExistence type="inferred from homology"/>
<feature type="transmembrane region" description="Helical" evidence="1">
    <location>
        <begin position="56"/>
        <end position="79"/>
    </location>
</feature>
<keyword evidence="1" id="KW-0812">Transmembrane</keyword>
<keyword evidence="1 2" id="KW-0132">Cell division</keyword>
<accession>A0ABZ3B9Z3</accession>
<comment type="subcellular location">
    <subcellularLocation>
        <location evidence="1">Cell inner membrane</location>
        <topology evidence="1">Multi-pass membrane protein</topology>
    </subcellularLocation>
    <text evidence="1">Localizes to the septal ring before constriction, only when cells are grown at low ionic strength.</text>
</comment>
<dbReference type="HAMAP" id="MF_00857">
    <property type="entry name" value="DrpB"/>
    <property type="match status" value="1"/>
</dbReference>
<keyword evidence="1" id="KW-0472">Membrane</keyword>
<keyword evidence="1" id="KW-1133">Transmembrane helix</keyword>